<feature type="transmembrane region" description="Helical" evidence="1">
    <location>
        <begin position="165"/>
        <end position="184"/>
    </location>
</feature>
<feature type="transmembrane region" description="Helical" evidence="1">
    <location>
        <begin position="26"/>
        <end position="43"/>
    </location>
</feature>
<keyword evidence="3" id="KW-1185">Reference proteome</keyword>
<feature type="transmembrane region" description="Helical" evidence="1">
    <location>
        <begin position="50"/>
        <end position="73"/>
    </location>
</feature>
<keyword evidence="1" id="KW-1133">Transmembrane helix</keyword>
<keyword evidence="1" id="KW-0812">Transmembrane</keyword>
<dbReference type="AlphaFoldDB" id="A0A9W7B2N8"/>
<organism evidence="2 3">
    <name type="scientific">Triparma strigata</name>
    <dbReference type="NCBI Taxonomy" id="1606541"/>
    <lineage>
        <taxon>Eukaryota</taxon>
        <taxon>Sar</taxon>
        <taxon>Stramenopiles</taxon>
        <taxon>Ochrophyta</taxon>
        <taxon>Bolidophyceae</taxon>
        <taxon>Parmales</taxon>
        <taxon>Triparmaceae</taxon>
        <taxon>Triparma</taxon>
    </lineage>
</organism>
<gene>
    <name evidence="2" type="ORF">TrST_g12301</name>
</gene>
<sequence>KDINKTCQDTFPDFYGFVPMEKRRRTVVVCFACFMLSFVQLTAKAFACALCALESTTILMIYLPADMALMLAFKLARGDYTYWLPIETPAFAWSYSFIIRIGAKVITDFTGVLQMRHPYEMGGDYFSLTLFTTPFVCLYFGSRYLSYVSDEEVRASLTFVFTAGQVYGAIGGLAVLQVINFSVLMRTIEAKYRKTFWSFQTGSQFGCYNFKESDKDSTKFDIFSDNKALWEPIRRKIKDWLNKKLPVWMAEKPEWFDDAKIASIPISLLDDPDVLKKKLENV</sequence>
<feature type="transmembrane region" description="Helical" evidence="1">
    <location>
        <begin position="125"/>
        <end position="145"/>
    </location>
</feature>
<accession>A0A9W7B2N8</accession>
<dbReference type="OrthoDB" id="221358at2759"/>
<evidence type="ECO:0000313" key="3">
    <source>
        <dbReference type="Proteomes" id="UP001165085"/>
    </source>
</evidence>
<dbReference type="Proteomes" id="UP001165085">
    <property type="component" value="Unassembled WGS sequence"/>
</dbReference>
<reference evidence="3" key="1">
    <citation type="journal article" date="2023" name="Commun. Biol.">
        <title>Genome analysis of Parmales, the sister group of diatoms, reveals the evolutionary specialization of diatoms from phago-mixotrophs to photoautotrophs.</title>
        <authorList>
            <person name="Ban H."/>
            <person name="Sato S."/>
            <person name="Yoshikawa S."/>
            <person name="Yamada K."/>
            <person name="Nakamura Y."/>
            <person name="Ichinomiya M."/>
            <person name="Sato N."/>
            <person name="Blanc-Mathieu R."/>
            <person name="Endo H."/>
            <person name="Kuwata A."/>
            <person name="Ogata H."/>
        </authorList>
    </citation>
    <scope>NUCLEOTIDE SEQUENCE [LARGE SCALE GENOMIC DNA]</scope>
    <source>
        <strain evidence="3">NIES 3701</strain>
    </source>
</reference>
<name>A0A9W7B2N8_9STRA</name>
<evidence type="ECO:0000313" key="2">
    <source>
        <dbReference type="EMBL" id="GMH80415.1"/>
    </source>
</evidence>
<keyword evidence="1" id="KW-0472">Membrane</keyword>
<protein>
    <submittedName>
        <fullName evidence="2">Uncharacterized protein</fullName>
    </submittedName>
</protein>
<proteinExistence type="predicted"/>
<comment type="caution">
    <text evidence="2">The sequence shown here is derived from an EMBL/GenBank/DDBJ whole genome shotgun (WGS) entry which is preliminary data.</text>
</comment>
<evidence type="ECO:0000256" key="1">
    <source>
        <dbReference type="SAM" id="Phobius"/>
    </source>
</evidence>
<feature type="non-terminal residue" evidence="2">
    <location>
        <position position="1"/>
    </location>
</feature>
<dbReference type="EMBL" id="BRXY01000245">
    <property type="protein sequence ID" value="GMH80415.1"/>
    <property type="molecule type" value="Genomic_DNA"/>
</dbReference>